<gene>
    <name evidence="2" type="ORF">M6B38_412795</name>
</gene>
<feature type="region of interest" description="Disordered" evidence="1">
    <location>
        <begin position="12"/>
        <end position="68"/>
    </location>
</feature>
<reference evidence="2" key="1">
    <citation type="journal article" date="2023" name="GigaByte">
        <title>Genome assembly of the bearded iris, Iris pallida Lam.</title>
        <authorList>
            <person name="Bruccoleri R.E."/>
            <person name="Oakeley E.J."/>
            <person name="Faust A.M.E."/>
            <person name="Altorfer M."/>
            <person name="Dessus-Babus S."/>
            <person name="Burckhardt D."/>
            <person name="Oertli M."/>
            <person name="Naumann U."/>
            <person name="Petersen F."/>
            <person name="Wong J."/>
        </authorList>
    </citation>
    <scope>NUCLEOTIDE SEQUENCE</scope>
    <source>
        <strain evidence="2">GSM-AAB239-AS_SAM_17_03QT</strain>
    </source>
</reference>
<proteinExistence type="predicted"/>
<dbReference type="EMBL" id="JANAVB010027995">
    <property type="protein sequence ID" value="KAJ6817422.1"/>
    <property type="molecule type" value="Genomic_DNA"/>
</dbReference>
<dbReference type="Proteomes" id="UP001140949">
    <property type="component" value="Unassembled WGS sequence"/>
</dbReference>
<name>A0AAX6FM27_IRIPA</name>
<keyword evidence="3" id="KW-1185">Reference proteome</keyword>
<organism evidence="2 3">
    <name type="scientific">Iris pallida</name>
    <name type="common">Sweet iris</name>
    <dbReference type="NCBI Taxonomy" id="29817"/>
    <lineage>
        <taxon>Eukaryota</taxon>
        <taxon>Viridiplantae</taxon>
        <taxon>Streptophyta</taxon>
        <taxon>Embryophyta</taxon>
        <taxon>Tracheophyta</taxon>
        <taxon>Spermatophyta</taxon>
        <taxon>Magnoliopsida</taxon>
        <taxon>Liliopsida</taxon>
        <taxon>Asparagales</taxon>
        <taxon>Iridaceae</taxon>
        <taxon>Iridoideae</taxon>
        <taxon>Irideae</taxon>
        <taxon>Iris</taxon>
    </lineage>
</organism>
<feature type="compositionally biased region" description="Low complexity" evidence="1">
    <location>
        <begin position="12"/>
        <end position="33"/>
    </location>
</feature>
<feature type="compositionally biased region" description="Basic and acidic residues" evidence="1">
    <location>
        <begin position="50"/>
        <end position="63"/>
    </location>
</feature>
<reference evidence="2" key="2">
    <citation type="submission" date="2023-04" db="EMBL/GenBank/DDBJ databases">
        <authorList>
            <person name="Bruccoleri R.E."/>
            <person name="Oakeley E.J."/>
            <person name="Faust A.-M."/>
            <person name="Dessus-Babus S."/>
            <person name="Altorfer M."/>
            <person name="Burckhardt D."/>
            <person name="Oertli M."/>
            <person name="Naumann U."/>
            <person name="Petersen F."/>
            <person name="Wong J."/>
        </authorList>
    </citation>
    <scope>NUCLEOTIDE SEQUENCE</scope>
    <source>
        <strain evidence="2">GSM-AAB239-AS_SAM_17_03QT</strain>
        <tissue evidence="2">Leaf</tissue>
    </source>
</reference>
<evidence type="ECO:0000313" key="3">
    <source>
        <dbReference type="Proteomes" id="UP001140949"/>
    </source>
</evidence>
<protein>
    <submittedName>
        <fullName evidence="2">Uncharacterized protein</fullName>
    </submittedName>
</protein>
<evidence type="ECO:0000256" key="1">
    <source>
        <dbReference type="SAM" id="MobiDB-lite"/>
    </source>
</evidence>
<comment type="caution">
    <text evidence="2">The sequence shown here is derived from an EMBL/GenBank/DDBJ whole genome shotgun (WGS) entry which is preliminary data.</text>
</comment>
<dbReference type="AlphaFoldDB" id="A0AAX6FM27"/>
<accession>A0AAX6FM27</accession>
<sequence>MPLHRLAFPFYSFPSRSPPTQSSSSPKPKLDLSGHGVTTGEPSCFTSMTRSDDIRQTTADRRPATTSSLQQVDGDLDISLSSLNFFVLPSPCVDIPDRPILILFR</sequence>
<feature type="compositionally biased region" description="Polar residues" evidence="1">
    <location>
        <begin position="40"/>
        <end position="49"/>
    </location>
</feature>
<evidence type="ECO:0000313" key="2">
    <source>
        <dbReference type="EMBL" id="KAJ6817422.1"/>
    </source>
</evidence>